<evidence type="ECO:0000313" key="5">
    <source>
        <dbReference type="EMBL" id="SEC30766.1"/>
    </source>
</evidence>
<dbReference type="InterPro" id="IPR052021">
    <property type="entry name" value="Type-I_RS_S_subunit"/>
</dbReference>
<evidence type="ECO:0000313" key="6">
    <source>
        <dbReference type="Proteomes" id="UP000183038"/>
    </source>
</evidence>
<feature type="domain" description="Type I restriction modification DNA specificity" evidence="4">
    <location>
        <begin position="207"/>
        <end position="379"/>
    </location>
</feature>
<protein>
    <submittedName>
        <fullName evidence="5">Restriction endonuclease S subunit</fullName>
    </submittedName>
</protein>
<dbReference type="GO" id="GO:0003677">
    <property type="term" value="F:DNA binding"/>
    <property type="evidence" value="ECO:0007669"/>
    <property type="project" value="UniProtKB-KW"/>
</dbReference>
<dbReference type="InterPro" id="IPR044946">
    <property type="entry name" value="Restrct_endonuc_typeI_TRD_sf"/>
</dbReference>
<dbReference type="PANTHER" id="PTHR30408:SF12">
    <property type="entry name" value="TYPE I RESTRICTION ENZYME MJAVIII SPECIFICITY SUBUNIT"/>
    <property type="match status" value="1"/>
</dbReference>
<dbReference type="EMBL" id="FNTB01000001">
    <property type="protein sequence ID" value="SEC30766.1"/>
    <property type="molecule type" value="Genomic_DNA"/>
</dbReference>
<keyword evidence="5" id="KW-0255">Endonuclease</keyword>
<accession>A0A1H4RG18</accession>
<reference evidence="5 6" key="1">
    <citation type="submission" date="2016-10" db="EMBL/GenBank/DDBJ databases">
        <authorList>
            <person name="de Groot N.N."/>
        </authorList>
    </citation>
    <scope>NUCLEOTIDE SEQUENCE [LARGE SCALE GENOMIC DNA]</scope>
    <source>
        <strain evidence="5 6">MAR_2009_71</strain>
    </source>
</reference>
<dbReference type="GO" id="GO:0009307">
    <property type="term" value="P:DNA restriction-modification system"/>
    <property type="evidence" value="ECO:0007669"/>
    <property type="project" value="UniProtKB-KW"/>
</dbReference>
<dbReference type="Pfam" id="PF01420">
    <property type="entry name" value="Methylase_S"/>
    <property type="match status" value="2"/>
</dbReference>
<sequence length="403" mass="46763">MDIKIDKSNWKKVKIIDVFTKKEENDKENAKNRFDRFLKVNHMDAETLHIKRWASQENGEELNPTFYKIFRKGQILFPTRNPHLRRTVLASFDGICGEKTLTLEPNEEFLIPEYIPFLFHSDSFYAHTTGAIVGSTNPHCRWRDVADYEFLLPPKDQQAKLAELLWAMDVVIEKELEVLDRMKDFKEVRMINLLNGYNLSQHKEVIPKGWKLFKIKELGLVNTSGVNKKIKEDEKEINLLNYMDVYSSIDKKIDSRIDFMKVTANTNQLIKNQISIGDVLFTPSSETADDIGHSAVVTEDLPNTLHSYHLVRLKFKKEMDLNFKRFVFNNPKILYSFSRKAKGVTRMTLSLDDFNETEIRVPPIETQKNIANELSLIVDNILTAESKISSSKALQKSLINQVF</sequence>
<dbReference type="PANTHER" id="PTHR30408">
    <property type="entry name" value="TYPE-1 RESTRICTION ENZYME ECOKI SPECIFICITY PROTEIN"/>
    <property type="match status" value="1"/>
</dbReference>
<keyword evidence="5" id="KW-0378">Hydrolase</keyword>
<gene>
    <name evidence="5" type="ORF">SAMN05192540_2854</name>
</gene>
<proteinExistence type="inferred from homology"/>
<dbReference type="SUPFAM" id="SSF116734">
    <property type="entry name" value="DNA methylase specificity domain"/>
    <property type="match status" value="2"/>
</dbReference>
<organism evidence="5 6">
    <name type="scientific">Maribacter dokdonensis</name>
    <dbReference type="NCBI Taxonomy" id="320912"/>
    <lineage>
        <taxon>Bacteria</taxon>
        <taxon>Pseudomonadati</taxon>
        <taxon>Bacteroidota</taxon>
        <taxon>Flavobacteriia</taxon>
        <taxon>Flavobacteriales</taxon>
        <taxon>Flavobacteriaceae</taxon>
        <taxon>Maribacter</taxon>
    </lineage>
</organism>
<dbReference type="AlphaFoldDB" id="A0A1H4RG18"/>
<feature type="domain" description="Type I restriction modification DNA specificity" evidence="4">
    <location>
        <begin position="8"/>
        <end position="170"/>
    </location>
</feature>
<keyword evidence="2" id="KW-0680">Restriction system</keyword>
<dbReference type="Proteomes" id="UP000183038">
    <property type="component" value="Unassembled WGS sequence"/>
</dbReference>
<comment type="similarity">
    <text evidence="1">Belongs to the type-I restriction system S methylase family.</text>
</comment>
<dbReference type="Gene3D" id="3.90.220.20">
    <property type="entry name" value="DNA methylase specificity domains"/>
    <property type="match status" value="2"/>
</dbReference>
<keyword evidence="5" id="KW-0540">Nuclease</keyword>
<evidence type="ECO:0000256" key="2">
    <source>
        <dbReference type="ARBA" id="ARBA00022747"/>
    </source>
</evidence>
<dbReference type="RefSeq" id="WP_074673609.1">
    <property type="nucleotide sequence ID" value="NZ_FNTB01000001.1"/>
</dbReference>
<dbReference type="OrthoDB" id="9816225at2"/>
<name>A0A1H4RG18_9FLAO</name>
<evidence type="ECO:0000256" key="1">
    <source>
        <dbReference type="ARBA" id="ARBA00010923"/>
    </source>
</evidence>
<evidence type="ECO:0000259" key="4">
    <source>
        <dbReference type="Pfam" id="PF01420"/>
    </source>
</evidence>
<evidence type="ECO:0000256" key="3">
    <source>
        <dbReference type="ARBA" id="ARBA00023125"/>
    </source>
</evidence>
<keyword evidence="3" id="KW-0238">DNA-binding</keyword>
<dbReference type="GO" id="GO:0004519">
    <property type="term" value="F:endonuclease activity"/>
    <property type="evidence" value="ECO:0007669"/>
    <property type="project" value="UniProtKB-KW"/>
</dbReference>
<dbReference type="InterPro" id="IPR000055">
    <property type="entry name" value="Restrct_endonuc_typeI_TRD"/>
</dbReference>